<protein>
    <recommendedName>
        <fullName evidence="9">FYVE-type domain-containing protein</fullName>
    </recommendedName>
</protein>
<dbReference type="STRING" id="195883.A0A482WXS3"/>
<dbReference type="InParanoid" id="A0A482WXS3"/>
<feature type="repeat" description="ANK" evidence="6">
    <location>
        <begin position="748"/>
        <end position="780"/>
    </location>
</feature>
<dbReference type="PANTHER" id="PTHR24198">
    <property type="entry name" value="ANKYRIN REPEAT AND PROTEIN KINASE DOMAIN-CONTAINING PROTEIN"/>
    <property type="match status" value="1"/>
</dbReference>
<dbReference type="InterPro" id="IPR011333">
    <property type="entry name" value="SKP1/BTB/POZ_sf"/>
</dbReference>
<feature type="coiled-coil region" evidence="8">
    <location>
        <begin position="17"/>
        <end position="51"/>
    </location>
</feature>
<evidence type="ECO:0000256" key="5">
    <source>
        <dbReference type="ARBA" id="ARBA00023043"/>
    </source>
</evidence>
<evidence type="ECO:0000256" key="7">
    <source>
        <dbReference type="PROSITE-ProRule" id="PRU00091"/>
    </source>
</evidence>
<feature type="repeat" description="ANK" evidence="6">
    <location>
        <begin position="849"/>
        <end position="881"/>
    </location>
</feature>
<reference evidence="10 11" key="1">
    <citation type="journal article" date="2017" name="Gigascience">
        <title>Genome sequence of the small brown planthopper, Laodelphax striatellus.</title>
        <authorList>
            <person name="Zhu J."/>
            <person name="Jiang F."/>
            <person name="Wang X."/>
            <person name="Yang P."/>
            <person name="Bao Y."/>
            <person name="Zhao W."/>
            <person name="Wang W."/>
            <person name="Lu H."/>
            <person name="Wang Q."/>
            <person name="Cui N."/>
            <person name="Li J."/>
            <person name="Chen X."/>
            <person name="Luo L."/>
            <person name="Yu J."/>
            <person name="Kang L."/>
            <person name="Cui F."/>
        </authorList>
    </citation>
    <scope>NUCLEOTIDE SEQUENCE [LARGE SCALE GENOMIC DNA]</scope>
    <source>
        <strain evidence="10">Lst14</strain>
    </source>
</reference>
<comment type="caution">
    <text evidence="10">The sequence shown here is derived from an EMBL/GenBank/DDBJ whole genome shotgun (WGS) entry which is preliminary data.</text>
</comment>
<feature type="repeat" description="ANK" evidence="6">
    <location>
        <begin position="600"/>
        <end position="632"/>
    </location>
</feature>
<dbReference type="PANTHER" id="PTHR24198:SF191">
    <property type="entry name" value="RABANKYRIN-5-LIKE"/>
    <property type="match status" value="1"/>
</dbReference>
<evidence type="ECO:0000256" key="8">
    <source>
        <dbReference type="SAM" id="Coils"/>
    </source>
</evidence>
<dbReference type="Pfam" id="PF00651">
    <property type="entry name" value="BTB"/>
    <property type="match status" value="1"/>
</dbReference>
<feature type="repeat" description="ANK" evidence="6">
    <location>
        <begin position="950"/>
        <end position="971"/>
    </location>
</feature>
<dbReference type="InterPro" id="IPR049764">
    <property type="entry name" value="ANFY1_FYVE"/>
</dbReference>
<dbReference type="EMBL" id="QKKF02022824">
    <property type="protein sequence ID" value="RZF38112.1"/>
    <property type="molecule type" value="Genomic_DNA"/>
</dbReference>
<dbReference type="Pfam" id="PF01363">
    <property type="entry name" value="FYVE"/>
    <property type="match status" value="1"/>
</dbReference>
<evidence type="ECO:0000256" key="1">
    <source>
        <dbReference type="ARBA" id="ARBA00022723"/>
    </source>
</evidence>
<dbReference type="InterPro" id="IPR049763">
    <property type="entry name" value="ANKFY1_BACK"/>
</dbReference>
<dbReference type="SMART" id="SM00248">
    <property type="entry name" value="ANK"/>
    <property type="match status" value="21"/>
</dbReference>
<keyword evidence="4" id="KW-0862">Zinc</keyword>
<dbReference type="Gene3D" id="3.30.40.10">
    <property type="entry name" value="Zinc/RING finger domain, C3HC4 (zinc finger)"/>
    <property type="match status" value="1"/>
</dbReference>
<dbReference type="InterPro" id="IPR002110">
    <property type="entry name" value="Ankyrin_rpt"/>
</dbReference>
<dbReference type="InterPro" id="IPR000210">
    <property type="entry name" value="BTB/POZ_dom"/>
</dbReference>
<keyword evidence="2" id="KW-0677">Repeat</keyword>
<feature type="repeat" description="ANK" evidence="6">
    <location>
        <begin position="292"/>
        <end position="324"/>
    </location>
</feature>
<feature type="repeat" description="ANK" evidence="6">
    <location>
        <begin position="884"/>
        <end position="916"/>
    </location>
</feature>
<evidence type="ECO:0000256" key="4">
    <source>
        <dbReference type="ARBA" id="ARBA00022833"/>
    </source>
</evidence>
<dbReference type="SMART" id="SM00064">
    <property type="entry name" value="FYVE"/>
    <property type="match status" value="1"/>
</dbReference>
<sequence>MNSFEKGNEFNKHEQHLSLLKEEYVKLQSYCSDLERKYALASASIGELNENSFVSSLLKTVTSLHKNALFSDMKVKLEDHTVPAHKIVFSSRNSTWGVSKSIEQIDILDWSHLGKDVGSALLKWVYTDHIDFSKGDDFTLSLMQTANNFNLEELVSKSEKALMASVNVKNCVRFYSTADEIGAETLKEHCSSLINANWDEFSSEDFAHMRAPLLYEMFKRNTSYPLHSAVRLRREDVVFLFLVEHHSQLPTILNALDNKGDLALDLALRDQQTSIARTLIENGADADAKDTKGWTIIHRAVERGDAFSAKFLIENGASVAITTPDRGHTLLHLIAGSFHHSEASSEETAPAMADIAKRLLDTNFDPNLQDKEGVTALHLAIMARNEDIFSLLLTKSVNLNLETHQGHTPLWYALISSSRYNSNSFAARLIEKGAVPNPIYAQSSDSLLHRVADERLEDAGLFLCSHSNNINHTNKKGETALHRACEKGLSRLVTKLLECGANPNVQTFPPDDLSINSSDVPAYRQTPIHIAIRHNNDDAVKAILEYKSTLDDVKDTLMPNLNLKDSKGDTPISLALKTNMQHLVADLIQGGADVNIRNGEGLTLLHQAIINKDSETAIFLLNQGADVDAITADNLTPLQLGIKYEQPPVVEALCRRGVDLSSPDENKNCPLWVALTTNQDAIASILVRHGVDTDCWGEGPDGCLQTLLHRAIDENNQPAARFLIQSGCDVDSPRRPGVGGRGGDEARDQQSPLHLCCQWGLNDVVQTLVEHGANINAKDADGKTPLHVAIQNQHISIFTLLLCHPRIDLSIRDKSGLTPFATALTCHDTRAAKAILDKLPTAAEQYDNKGRNFLHTAIQKNDVETVLFLLSIQVDVNSRVQDANQTPTLHLAAATANEMLVRNLLLAGAKPNDRDVCRRTALHVAAEAGHTEVVIALMQNSVDFDAVDVEGDNALHIAAREGHYAVAKALLTESELNAEALNLKGRNPLHVLARYARENAATICELFLETMPKYPLDKPDLEGNTALMLAYIKGNGNLCRALVKAGACVGTMNKSGITIFNYQVATKTLLYNLLDHLSNEPPWAEGDICLECGTKFGITMRKHHCRHCGRLLCSSCSSFEMPILKFNLNKPVRVCGVCLDVLQFRCA</sequence>
<feature type="repeat" description="ANK" evidence="6">
    <location>
        <begin position="567"/>
        <end position="599"/>
    </location>
</feature>
<keyword evidence="1" id="KW-0479">Metal-binding</keyword>
<keyword evidence="5 6" id="KW-0040">ANK repeat</keyword>
<dbReference type="Proteomes" id="UP000291343">
    <property type="component" value="Unassembled WGS sequence"/>
</dbReference>
<dbReference type="PRINTS" id="PR01415">
    <property type="entry name" value="ANKYRIN"/>
</dbReference>
<dbReference type="CDD" id="cd18501">
    <property type="entry name" value="BACK_ANKFY1_Rank5"/>
    <property type="match status" value="1"/>
</dbReference>
<feature type="repeat" description="ANK" evidence="6">
    <location>
        <begin position="259"/>
        <end position="291"/>
    </location>
</feature>
<dbReference type="FunFam" id="3.30.40.10:FF:000104">
    <property type="entry name" value="Ankyrin repeat and FYVE domain-containing 1"/>
    <property type="match status" value="1"/>
</dbReference>
<dbReference type="CDD" id="cd15728">
    <property type="entry name" value="FYVE_ANFY1"/>
    <property type="match status" value="1"/>
</dbReference>
<dbReference type="OrthoDB" id="2306477at2759"/>
<dbReference type="Pfam" id="PF00023">
    <property type="entry name" value="Ank"/>
    <property type="match status" value="2"/>
</dbReference>
<feature type="repeat" description="ANK" evidence="6">
    <location>
        <begin position="372"/>
        <end position="404"/>
    </location>
</feature>
<gene>
    <name evidence="10" type="ORF">LSTR_LSTR006511</name>
</gene>
<evidence type="ECO:0000256" key="3">
    <source>
        <dbReference type="ARBA" id="ARBA00022771"/>
    </source>
</evidence>
<feature type="repeat" description="ANK" evidence="6">
    <location>
        <begin position="1022"/>
        <end position="1054"/>
    </location>
</feature>
<evidence type="ECO:0000313" key="10">
    <source>
        <dbReference type="EMBL" id="RZF38112.1"/>
    </source>
</evidence>
<keyword evidence="8" id="KW-0175">Coiled coil</keyword>
<dbReference type="SUPFAM" id="SSF54695">
    <property type="entry name" value="POZ domain"/>
    <property type="match status" value="1"/>
</dbReference>
<dbReference type="PROSITE" id="PS50088">
    <property type="entry name" value="ANK_REPEAT"/>
    <property type="match status" value="15"/>
</dbReference>
<feature type="repeat" description="ANK" evidence="6">
    <location>
        <begin position="781"/>
        <end position="814"/>
    </location>
</feature>
<proteinExistence type="predicted"/>
<dbReference type="Pfam" id="PF12796">
    <property type="entry name" value="Ank_2"/>
    <property type="match status" value="5"/>
</dbReference>
<dbReference type="InterPro" id="IPR000306">
    <property type="entry name" value="Znf_FYVE"/>
</dbReference>
<feature type="domain" description="FYVE-type" evidence="9">
    <location>
        <begin position="1083"/>
        <end position="1143"/>
    </location>
</feature>
<name>A0A482WXS3_LAOST</name>
<dbReference type="SUPFAM" id="SSF57903">
    <property type="entry name" value="FYVE/PHD zinc finger"/>
    <property type="match status" value="1"/>
</dbReference>
<dbReference type="PROSITE" id="PS50297">
    <property type="entry name" value="ANK_REP_REGION"/>
    <property type="match status" value="10"/>
</dbReference>
<feature type="repeat" description="ANK" evidence="6">
    <location>
        <begin position="523"/>
        <end position="555"/>
    </location>
</feature>
<dbReference type="SMR" id="A0A482WXS3"/>
<organism evidence="10 11">
    <name type="scientific">Laodelphax striatellus</name>
    <name type="common">Small brown planthopper</name>
    <name type="synonym">Delphax striatella</name>
    <dbReference type="NCBI Taxonomy" id="195883"/>
    <lineage>
        <taxon>Eukaryota</taxon>
        <taxon>Metazoa</taxon>
        <taxon>Ecdysozoa</taxon>
        <taxon>Arthropoda</taxon>
        <taxon>Hexapoda</taxon>
        <taxon>Insecta</taxon>
        <taxon>Pterygota</taxon>
        <taxon>Neoptera</taxon>
        <taxon>Paraneoptera</taxon>
        <taxon>Hemiptera</taxon>
        <taxon>Auchenorrhyncha</taxon>
        <taxon>Fulgoroidea</taxon>
        <taxon>Delphacidae</taxon>
        <taxon>Criomorphinae</taxon>
        <taxon>Laodelphax</taxon>
    </lineage>
</organism>
<dbReference type="Gene3D" id="3.30.710.10">
    <property type="entry name" value="Potassium Channel Kv1.1, Chain A"/>
    <property type="match status" value="1"/>
</dbReference>
<dbReference type="FunCoup" id="A0A482WXS3">
    <property type="interactions" value="2320"/>
</dbReference>
<dbReference type="SUPFAM" id="SSF48403">
    <property type="entry name" value="Ankyrin repeat"/>
    <property type="match status" value="3"/>
</dbReference>
<keyword evidence="11" id="KW-1185">Reference proteome</keyword>
<dbReference type="Pfam" id="PF13606">
    <property type="entry name" value="Ank_3"/>
    <property type="match status" value="1"/>
</dbReference>
<dbReference type="AlphaFoldDB" id="A0A482WXS3"/>
<evidence type="ECO:0000313" key="11">
    <source>
        <dbReference type="Proteomes" id="UP000291343"/>
    </source>
</evidence>
<evidence type="ECO:0000256" key="6">
    <source>
        <dbReference type="PROSITE-ProRule" id="PRU00023"/>
    </source>
</evidence>
<keyword evidence="3 7" id="KW-0863">Zinc-finger</keyword>
<dbReference type="InterPro" id="IPR013083">
    <property type="entry name" value="Znf_RING/FYVE/PHD"/>
</dbReference>
<dbReference type="InterPro" id="IPR017455">
    <property type="entry name" value="Znf_FYVE-rel"/>
</dbReference>
<dbReference type="GO" id="GO:0008270">
    <property type="term" value="F:zinc ion binding"/>
    <property type="evidence" value="ECO:0007669"/>
    <property type="project" value="UniProtKB-KW"/>
</dbReference>
<accession>A0A482WXS3</accession>
<dbReference type="Gene3D" id="1.25.40.20">
    <property type="entry name" value="Ankyrin repeat-containing domain"/>
    <property type="match status" value="7"/>
</dbReference>
<evidence type="ECO:0000256" key="2">
    <source>
        <dbReference type="ARBA" id="ARBA00022737"/>
    </source>
</evidence>
<feature type="repeat" description="ANK" evidence="6">
    <location>
        <begin position="633"/>
        <end position="665"/>
    </location>
</feature>
<feature type="repeat" description="ANK" evidence="6">
    <location>
        <begin position="476"/>
        <end position="508"/>
    </location>
</feature>
<dbReference type="PROSITE" id="PS50178">
    <property type="entry name" value="ZF_FYVE"/>
    <property type="match status" value="1"/>
</dbReference>
<feature type="repeat" description="ANK" evidence="6">
    <location>
        <begin position="917"/>
        <end position="949"/>
    </location>
</feature>
<evidence type="ECO:0000259" key="9">
    <source>
        <dbReference type="PROSITE" id="PS50178"/>
    </source>
</evidence>
<dbReference type="InterPro" id="IPR011011">
    <property type="entry name" value="Znf_FYVE_PHD"/>
</dbReference>
<dbReference type="InterPro" id="IPR036770">
    <property type="entry name" value="Ankyrin_rpt-contain_sf"/>
</dbReference>